<name>A0A7W8X1R6_9MICC</name>
<evidence type="ECO:0000313" key="2">
    <source>
        <dbReference type="Proteomes" id="UP000580797"/>
    </source>
</evidence>
<reference evidence="1 2" key="1">
    <citation type="submission" date="2020-08" db="EMBL/GenBank/DDBJ databases">
        <title>Sequencing the genomes of 1000 actinobacteria strains.</title>
        <authorList>
            <person name="Klenk H.-P."/>
        </authorList>
    </citation>
    <scope>NUCLEOTIDE SEQUENCE [LARGE SCALE GENOMIC DNA]</scope>
    <source>
        <strain evidence="1 2">DSM 105783</strain>
    </source>
</reference>
<dbReference type="AlphaFoldDB" id="A0A7W8X1R6"/>
<gene>
    <name evidence="1" type="ORF">HD598_001751</name>
</gene>
<dbReference type="SUPFAM" id="SSF53254">
    <property type="entry name" value="Phosphoglycerate mutase-like"/>
    <property type="match status" value="1"/>
</dbReference>
<evidence type="ECO:0000313" key="1">
    <source>
        <dbReference type="EMBL" id="MBB5513064.1"/>
    </source>
</evidence>
<dbReference type="InterPro" id="IPR029033">
    <property type="entry name" value="His_PPase_superfam"/>
</dbReference>
<dbReference type="EMBL" id="JACHDR010000001">
    <property type="protein sequence ID" value="MBB5513064.1"/>
    <property type="molecule type" value="Genomic_DNA"/>
</dbReference>
<proteinExistence type="predicted"/>
<organism evidence="1 2">
    <name type="scientific">Neomicrococcus aestuarii</name>
    <dbReference type="NCBI Taxonomy" id="556325"/>
    <lineage>
        <taxon>Bacteria</taxon>
        <taxon>Bacillati</taxon>
        <taxon>Actinomycetota</taxon>
        <taxon>Actinomycetes</taxon>
        <taxon>Micrococcales</taxon>
        <taxon>Micrococcaceae</taxon>
        <taxon>Neomicrococcus</taxon>
    </lineage>
</organism>
<dbReference type="Proteomes" id="UP000580797">
    <property type="component" value="Unassembled WGS sequence"/>
</dbReference>
<dbReference type="RefSeq" id="WP_183665233.1">
    <property type="nucleotide sequence ID" value="NZ_BAAARH010000017.1"/>
</dbReference>
<comment type="caution">
    <text evidence="1">The sequence shown here is derived from an EMBL/GenBank/DDBJ whole genome shotgun (WGS) entry which is preliminary data.</text>
</comment>
<sequence>MQLTSEALDPNIVIDDRIIEAANRFEGLYRIMRRPQKPPSCVINPFRPSWGEPYRGQVERLMAVIVEHRDRAVELGGREAEAILVSHQLPIWLTRRSAAGKALWYDPRKRERTLTSVTSLDFEAESLVTDRYTKPQESNCISRRYQKDIASLSECDF</sequence>
<protein>
    <submittedName>
        <fullName evidence="1">Broad specificity phosphatase PhoE</fullName>
    </submittedName>
</protein>
<dbReference type="Pfam" id="PF00300">
    <property type="entry name" value="His_Phos_1"/>
    <property type="match status" value="1"/>
</dbReference>
<accession>A0A7W8X1R6</accession>
<dbReference type="InterPro" id="IPR013078">
    <property type="entry name" value="His_Pase_superF_clade-1"/>
</dbReference>